<accession>A0A939NAD2</accession>
<protein>
    <submittedName>
        <fullName evidence="1">Uncharacterized protein</fullName>
    </submittedName>
</protein>
<dbReference type="Proteomes" id="UP000664477">
    <property type="component" value="Unassembled WGS sequence"/>
</dbReference>
<proteinExistence type="predicted"/>
<sequence length="66" mass="7512">MTTAVILLLCALVLSGLRFFCNIDNYRQDLIDYVEKKTDVSVQIGKIEGLGNLWPCTDVVRCRFTE</sequence>
<gene>
    <name evidence="1" type="ORF">J4727_05265</name>
</gene>
<evidence type="ECO:0000313" key="2">
    <source>
        <dbReference type="Proteomes" id="UP000664477"/>
    </source>
</evidence>
<evidence type="ECO:0000313" key="1">
    <source>
        <dbReference type="EMBL" id="MBO1915993.1"/>
    </source>
</evidence>
<name>A0A939NAD2_PRORE</name>
<organism evidence="1 2">
    <name type="scientific">Providencia rettgeri</name>
    <dbReference type="NCBI Taxonomy" id="587"/>
    <lineage>
        <taxon>Bacteria</taxon>
        <taxon>Pseudomonadati</taxon>
        <taxon>Pseudomonadota</taxon>
        <taxon>Gammaproteobacteria</taxon>
        <taxon>Enterobacterales</taxon>
        <taxon>Morganellaceae</taxon>
        <taxon>Providencia</taxon>
    </lineage>
</organism>
<dbReference type="EMBL" id="JAGETQ010000017">
    <property type="protein sequence ID" value="MBO1915993.1"/>
    <property type="molecule type" value="Genomic_DNA"/>
</dbReference>
<dbReference type="AlphaFoldDB" id="A0A939NAD2"/>
<comment type="caution">
    <text evidence="1">The sequence shown here is derived from an EMBL/GenBank/DDBJ whole genome shotgun (WGS) entry which is preliminary data.</text>
</comment>
<reference evidence="1" key="1">
    <citation type="submission" date="2021-03" db="EMBL/GenBank/DDBJ databases">
        <title>Molecular epidemiology and mechanisms of colistin and carbapenem resistance in Enterobacteriaceae from clinical isolates, the environment and porcine samples in Pretoria, South Africa.</title>
        <authorList>
            <person name="Bogoshi D."/>
            <person name="Mbelle N.M."/>
            <person name="Naidoo V."/>
            <person name="Osei Sekyere J."/>
        </authorList>
    </citation>
    <scope>NUCLEOTIDE SEQUENCE</scope>
    <source>
        <strain evidence="1">C052</strain>
    </source>
</reference>